<sequence length="309" mass="32137">MASGGTPRRCEAPRRAARQAGGGVQAEGAVRVSGGIELVTIGADGGPERGHGGSARAADGARTLADALPGRTFDAGTRGSTVTSPPADADANTLLTALRQAAQRPARWLVVTLAGQLVADPRGRRVALVTAGSTPDNAYRRGLAWDWITSAMVHGEQEETLLIVDAVADRDTWAALQREDAAGELLTHSRVPLWGRVGRWNAGRRGRDDVLPGAEGSFSWALGRVLEHGVPGAPAALGPLDLQPAVEGQLGWGEPANAGEARLLVPRDGGRLLMRNRAAVRGALAGLPFSDELLAVLWRESAPTDPPSA</sequence>
<accession>A0A9W6PF40</accession>
<name>A0A9W6PF40_9ACTN</name>
<gene>
    <name evidence="2" type="ORF">Kpho01_17740</name>
</gene>
<protein>
    <submittedName>
        <fullName evidence="2">Uncharacterized protein</fullName>
    </submittedName>
</protein>
<organism evidence="2 3">
    <name type="scientific">Kitasatospora phosalacinea</name>
    <dbReference type="NCBI Taxonomy" id="2065"/>
    <lineage>
        <taxon>Bacteria</taxon>
        <taxon>Bacillati</taxon>
        <taxon>Actinomycetota</taxon>
        <taxon>Actinomycetes</taxon>
        <taxon>Kitasatosporales</taxon>
        <taxon>Streptomycetaceae</taxon>
        <taxon>Kitasatospora</taxon>
    </lineage>
</organism>
<dbReference type="Proteomes" id="UP001165143">
    <property type="component" value="Unassembled WGS sequence"/>
</dbReference>
<dbReference type="EMBL" id="BSRX01000008">
    <property type="protein sequence ID" value="GLW53763.1"/>
    <property type="molecule type" value="Genomic_DNA"/>
</dbReference>
<feature type="region of interest" description="Disordered" evidence="1">
    <location>
        <begin position="1"/>
        <end position="27"/>
    </location>
</feature>
<comment type="caution">
    <text evidence="2">The sequence shown here is derived from an EMBL/GenBank/DDBJ whole genome shotgun (WGS) entry which is preliminary data.</text>
</comment>
<reference evidence="2" key="1">
    <citation type="submission" date="2023-02" db="EMBL/GenBank/DDBJ databases">
        <title>Kitasatospora phosalacinea NBRC 14362.</title>
        <authorList>
            <person name="Ichikawa N."/>
            <person name="Sato H."/>
            <person name="Tonouchi N."/>
        </authorList>
    </citation>
    <scope>NUCLEOTIDE SEQUENCE</scope>
    <source>
        <strain evidence="2">NBRC 14362</strain>
    </source>
</reference>
<evidence type="ECO:0000256" key="1">
    <source>
        <dbReference type="SAM" id="MobiDB-lite"/>
    </source>
</evidence>
<evidence type="ECO:0000313" key="2">
    <source>
        <dbReference type="EMBL" id="GLW53763.1"/>
    </source>
</evidence>
<evidence type="ECO:0000313" key="3">
    <source>
        <dbReference type="Proteomes" id="UP001165143"/>
    </source>
</evidence>
<dbReference type="AlphaFoldDB" id="A0A9W6PF40"/>
<proteinExistence type="predicted"/>